<keyword evidence="3" id="KW-0413">Isomerase</keyword>
<dbReference type="PANTHER" id="PTHR11941:SF133">
    <property type="entry name" value="1,2-EPOXYPHENYLACETYL-COA ISOMERASE"/>
    <property type="match status" value="1"/>
</dbReference>
<dbReference type="Gene3D" id="3.90.226.10">
    <property type="entry name" value="2-enoyl-CoA Hydratase, Chain A, domain 1"/>
    <property type="match status" value="1"/>
</dbReference>
<evidence type="ECO:0000313" key="4">
    <source>
        <dbReference type="Proteomes" id="UP000321638"/>
    </source>
</evidence>
<proteinExistence type="inferred from homology"/>
<dbReference type="GO" id="GO:0016853">
    <property type="term" value="F:isomerase activity"/>
    <property type="evidence" value="ECO:0007669"/>
    <property type="project" value="UniProtKB-KW"/>
</dbReference>
<evidence type="ECO:0000256" key="1">
    <source>
        <dbReference type="ARBA" id="ARBA00005254"/>
    </source>
</evidence>
<dbReference type="OrthoDB" id="9781757at2"/>
<dbReference type="InterPro" id="IPR029045">
    <property type="entry name" value="ClpP/crotonase-like_dom_sf"/>
</dbReference>
<accession>A0A5C8P9F5</accession>
<dbReference type="Proteomes" id="UP000321638">
    <property type="component" value="Unassembled WGS sequence"/>
</dbReference>
<dbReference type="CDD" id="cd06558">
    <property type="entry name" value="crotonase-like"/>
    <property type="match status" value="1"/>
</dbReference>
<dbReference type="Gene3D" id="1.10.12.10">
    <property type="entry name" value="Lyase 2-enoyl-coa Hydratase, Chain A, domain 2"/>
    <property type="match status" value="1"/>
</dbReference>
<protein>
    <submittedName>
        <fullName evidence="3">Enoyl-CoA hydratase/isomerase family protein</fullName>
    </submittedName>
</protein>
<gene>
    <name evidence="3" type="ORF">FHP25_35340</name>
</gene>
<keyword evidence="4" id="KW-1185">Reference proteome</keyword>
<dbReference type="EMBL" id="VDUZ01000062">
    <property type="protein sequence ID" value="TXL70298.1"/>
    <property type="molecule type" value="Genomic_DNA"/>
</dbReference>
<dbReference type="GO" id="GO:0006635">
    <property type="term" value="P:fatty acid beta-oxidation"/>
    <property type="evidence" value="ECO:0007669"/>
    <property type="project" value="TreeGrafter"/>
</dbReference>
<dbReference type="Pfam" id="PF00378">
    <property type="entry name" value="ECH_1"/>
    <property type="match status" value="1"/>
</dbReference>
<dbReference type="GO" id="GO:0016829">
    <property type="term" value="F:lyase activity"/>
    <property type="evidence" value="ECO:0007669"/>
    <property type="project" value="UniProtKB-KW"/>
</dbReference>
<sequence>MAPPDALDATAAAAANEVVYTADGAIATITLNAPQRMNTISRPMLDALSAALVRAGDDAAVRAVILTGAGDKAFCAGLNLEAQKTGTDSIGLGQGFMRTTIDLRNTPPTVLHNIDKPVICALNGSAAGYGLDIALGADIRVMTRSAKLAASYARRGVLPESGGTWYLPRLLGWSKAAELIFTGRTLSAEESLALGLVSRVVDDGGAVAAAREIAAEIAANAPLAVQAAKRMMRMGWNEPFTEHVHHVFLQLLPLFGTEDMKEGIAAFMEKRAPRFTGR</sequence>
<name>A0A5C8P9F5_9HYPH</name>
<dbReference type="PANTHER" id="PTHR11941">
    <property type="entry name" value="ENOYL-COA HYDRATASE-RELATED"/>
    <property type="match status" value="1"/>
</dbReference>
<organism evidence="3 4">
    <name type="scientific">Vineibacter terrae</name>
    <dbReference type="NCBI Taxonomy" id="2586908"/>
    <lineage>
        <taxon>Bacteria</taxon>
        <taxon>Pseudomonadati</taxon>
        <taxon>Pseudomonadota</taxon>
        <taxon>Alphaproteobacteria</taxon>
        <taxon>Hyphomicrobiales</taxon>
        <taxon>Vineibacter</taxon>
    </lineage>
</organism>
<dbReference type="InterPro" id="IPR001753">
    <property type="entry name" value="Enoyl-CoA_hydra/iso"/>
</dbReference>
<dbReference type="SUPFAM" id="SSF52096">
    <property type="entry name" value="ClpP/crotonase"/>
    <property type="match status" value="1"/>
</dbReference>
<comment type="caution">
    <text evidence="3">The sequence shown here is derived from an EMBL/GenBank/DDBJ whole genome shotgun (WGS) entry which is preliminary data.</text>
</comment>
<dbReference type="InterPro" id="IPR014748">
    <property type="entry name" value="Enoyl-CoA_hydra_C"/>
</dbReference>
<evidence type="ECO:0000256" key="2">
    <source>
        <dbReference type="ARBA" id="ARBA00023239"/>
    </source>
</evidence>
<comment type="similarity">
    <text evidence="1">Belongs to the enoyl-CoA hydratase/isomerase family.</text>
</comment>
<reference evidence="3 4" key="1">
    <citation type="submission" date="2019-06" db="EMBL/GenBank/DDBJ databases">
        <title>New taxonomy in bacterial strain CC-CFT640, isolated from vineyard.</title>
        <authorList>
            <person name="Lin S.-Y."/>
            <person name="Tsai C.-F."/>
            <person name="Young C.-C."/>
        </authorList>
    </citation>
    <scope>NUCLEOTIDE SEQUENCE [LARGE SCALE GENOMIC DNA]</scope>
    <source>
        <strain evidence="3 4">CC-CFT640</strain>
    </source>
</reference>
<dbReference type="RefSeq" id="WP_147851716.1">
    <property type="nucleotide sequence ID" value="NZ_VDUZ01000062.1"/>
</dbReference>
<dbReference type="AlphaFoldDB" id="A0A5C8P9F5"/>
<evidence type="ECO:0000313" key="3">
    <source>
        <dbReference type="EMBL" id="TXL70298.1"/>
    </source>
</evidence>
<keyword evidence="2" id="KW-0456">Lyase</keyword>